<dbReference type="RefSeq" id="WP_283827186.1">
    <property type="nucleotide sequence ID" value="NZ_JASDDP010000011.1"/>
</dbReference>
<sequence>MLEINNKEIALLEFNKKPFFNNIESITNNQSITGKNYDAFKTLLVVQRKKKIDCTCANYDVIYIDLPLILNQQKIMAI</sequence>
<dbReference type="EMBL" id="JASDDP010000011">
    <property type="protein sequence ID" value="MDJ1645689.1"/>
    <property type="molecule type" value="Genomic_DNA"/>
</dbReference>
<dbReference type="AlphaFoldDB" id="A0AAJ1UVM7"/>
<name>A0AAJ1UVM7_9MOLU</name>
<evidence type="ECO:0000313" key="2">
    <source>
        <dbReference type="Proteomes" id="UP001224428"/>
    </source>
</evidence>
<organism evidence="1 2">
    <name type="scientific">Mycoplasma phocimorsus</name>
    <dbReference type="NCBI Taxonomy" id="3045839"/>
    <lineage>
        <taxon>Bacteria</taxon>
        <taxon>Bacillati</taxon>
        <taxon>Mycoplasmatota</taxon>
        <taxon>Mollicutes</taxon>
        <taxon>Mycoplasmataceae</taxon>
        <taxon>Mycoplasma</taxon>
    </lineage>
</organism>
<reference evidence="1" key="1">
    <citation type="submission" date="2023-05" db="EMBL/GenBank/DDBJ databases">
        <title>Mycoplasma phocimorsus sp. nov., isolated from Scandinavian patients with seal finger or septic arthritis after contact with seals.</title>
        <authorList>
            <person name="Skafte-Holm A."/>
            <person name="Pedersen T.R."/>
            <person name="Froelund M."/>
            <person name="Stegger M."/>
            <person name="Qvortrup K."/>
            <person name="Michaels D.L."/>
            <person name="Brown D.R."/>
            <person name="Jensen J.S."/>
        </authorList>
    </citation>
    <scope>NUCLEOTIDE SEQUENCE</scope>
    <source>
        <strain evidence="1">M5725</strain>
    </source>
</reference>
<evidence type="ECO:0000313" key="1">
    <source>
        <dbReference type="EMBL" id="MDJ1645689.1"/>
    </source>
</evidence>
<protein>
    <submittedName>
        <fullName evidence="1">Uncharacterized protein</fullName>
    </submittedName>
</protein>
<dbReference type="Proteomes" id="UP001224428">
    <property type="component" value="Unassembled WGS sequence"/>
</dbReference>
<comment type="caution">
    <text evidence="1">The sequence shown here is derived from an EMBL/GenBank/DDBJ whole genome shotgun (WGS) entry which is preliminary data.</text>
</comment>
<accession>A0AAJ1UVM7</accession>
<gene>
    <name evidence="1" type="ORF">QLQ80_01100</name>
</gene>
<proteinExistence type="predicted"/>
<keyword evidence="2" id="KW-1185">Reference proteome</keyword>